<dbReference type="PANTHER" id="PTHR38599">
    <property type="entry name" value="CUPIN DOMAIN PROTEIN (AFU_ORTHOLOGUE AFUA_3G13620)"/>
    <property type="match status" value="1"/>
</dbReference>
<keyword evidence="1" id="KW-0732">Signal</keyword>
<protein>
    <submittedName>
        <fullName evidence="3">Cupin domain-containing protein</fullName>
    </submittedName>
</protein>
<dbReference type="InterPro" id="IPR014710">
    <property type="entry name" value="RmlC-like_jellyroll"/>
</dbReference>
<name>A0A2N5DBH7_9CAUL</name>
<organism evidence="3 4">
    <name type="scientific">Caulobacter zeae</name>
    <dbReference type="NCBI Taxonomy" id="2055137"/>
    <lineage>
        <taxon>Bacteria</taxon>
        <taxon>Pseudomonadati</taxon>
        <taxon>Pseudomonadota</taxon>
        <taxon>Alphaproteobacteria</taxon>
        <taxon>Caulobacterales</taxon>
        <taxon>Caulobacteraceae</taxon>
        <taxon>Caulobacter</taxon>
    </lineage>
</organism>
<evidence type="ECO:0000256" key="1">
    <source>
        <dbReference type="SAM" id="SignalP"/>
    </source>
</evidence>
<gene>
    <name evidence="3" type="ORF">SGCZBJ_15615</name>
</gene>
<dbReference type="CDD" id="cd02235">
    <property type="entry name" value="cupin_BLL4011-like"/>
    <property type="match status" value="1"/>
</dbReference>
<reference evidence="3 4" key="1">
    <citation type="submission" date="2017-12" db="EMBL/GenBank/DDBJ databases">
        <title>The genome sequence of Caulobacter sp. 410.</title>
        <authorList>
            <person name="Gao J."/>
            <person name="Mao X."/>
            <person name="Sun J."/>
        </authorList>
    </citation>
    <scope>NUCLEOTIDE SEQUENCE [LARGE SCALE GENOMIC DNA]</scope>
    <source>
        <strain evidence="3 4">410</strain>
    </source>
</reference>
<feature type="domain" description="Cupin type-2" evidence="2">
    <location>
        <begin position="46"/>
        <end position="106"/>
    </location>
</feature>
<evidence type="ECO:0000313" key="3">
    <source>
        <dbReference type="EMBL" id="PLR23415.1"/>
    </source>
</evidence>
<dbReference type="EMBL" id="PJRS01000031">
    <property type="protein sequence ID" value="PLR23415.1"/>
    <property type="molecule type" value="Genomic_DNA"/>
</dbReference>
<keyword evidence="4" id="KW-1185">Reference proteome</keyword>
<dbReference type="InterPro" id="IPR011051">
    <property type="entry name" value="RmlC_Cupin_sf"/>
</dbReference>
<evidence type="ECO:0000313" key="4">
    <source>
        <dbReference type="Proteomes" id="UP000234479"/>
    </source>
</evidence>
<dbReference type="InterPro" id="IPR013096">
    <property type="entry name" value="Cupin_2"/>
</dbReference>
<dbReference type="RefSeq" id="WP_101718919.1">
    <property type="nucleotide sequence ID" value="NZ_PJRS01000031.1"/>
</dbReference>
<dbReference type="Pfam" id="PF07883">
    <property type="entry name" value="Cupin_2"/>
    <property type="match status" value="1"/>
</dbReference>
<feature type="chain" id="PRO_5014872354" evidence="1">
    <location>
        <begin position="21"/>
        <end position="132"/>
    </location>
</feature>
<dbReference type="Gene3D" id="2.60.120.10">
    <property type="entry name" value="Jelly Rolls"/>
    <property type="match status" value="1"/>
</dbReference>
<dbReference type="AlphaFoldDB" id="A0A2N5DBH7"/>
<feature type="signal peptide" evidence="1">
    <location>
        <begin position="1"/>
        <end position="20"/>
    </location>
</feature>
<dbReference type="PANTHER" id="PTHR38599:SF1">
    <property type="entry name" value="CUPIN DOMAIN PROTEIN (AFU_ORTHOLOGUE AFUA_3G13620)"/>
    <property type="match status" value="1"/>
</dbReference>
<dbReference type="OrthoDB" id="9793521at2"/>
<comment type="caution">
    <text evidence="3">The sequence shown here is derived from an EMBL/GenBank/DDBJ whole genome shotgun (WGS) entry which is preliminary data.</text>
</comment>
<proteinExistence type="predicted"/>
<evidence type="ECO:0000259" key="2">
    <source>
        <dbReference type="Pfam" id="PF07883"/>
    </source>
</evidence>
<dbReference type="Proteomes" id="UP000234479">
    <property type="component" value="Unassembled WGS sequence"/>
</dbReference>
<sequence>MSNFFGAIVAATLLASPALAAQPVTRTDLQRHDLSIPGRETIQARIDIAPGAEAPWHRHPGEEVIYVLEGVLEYQLEGKSPVTLKAGDVLFVPAGVAHKARNPGAANGAELATYIVEKGKTLVEPVHVDHAK</sequence>
<dbReference type="SUPFAM" id="SSF51182">
    <property type="entry name" value="RmlC-like cupins"/>
    <property type="match status" value="1"/>
</dbReference>
<accession>A0A2N5DBH7</accession>